<evidence type="ECO:0000256" key="2">
    <source>
        <dbReference type="ARBA" id="ARBA00022729"/>
    </source>
</evidence>
<organism evidence="4 5">
    <name type="scientific">Lacticaseibacillus camelliae DSM 22697 = JCM 13995</name>
    <dbReference type="NCBI Taxonomy" id="1423730"/>
    <lineage>
        <taxon>Bacteria</taxon>
        <taxon>Bacillati</taxon>
        <taxon>Bacillota</taxon>
        <taxon>Bacilli</taxon>
        <taxon>Lactobacillales</taxon>
        <taxon>Lactobacillaceae</taxon>
        <taxon>Lacticaseibacillus</taxon>
    </lineage>
</organism>
<reference evidence="4 5" key="1">
    <citation type="journal article" date="2015" name="Genome Announc.">
        <title>Expanding the biotechnology potential of lactobacilli through comparative genomics of 213 strains and associated genera.</title>
        <authorList>
            <person name="Sun Z."/>
            <person name="Harris H.M."/>
            <person name="McCann A."/>
            <person name="Guo C."/>
            <person name="Argimon S."/>
            <person name="Zhang W."/>
            <person name="Yang X."/>
            <person name="Jeffery I.B."/>
            <person name="Cooney J.C."/>
            <person name="Kagawa T.F."/>
            <person name="Liu W."/>
            <person name="Song Y."/>
            <person name="Salvetti E."/>
            <person name="Wrobel A."/>
            <person name="Rasinkangas P."/>
            <person name="Parkhill J."/>
            <person name="Rea M.C."/>
            <person name="O'Sullivan O."/>
            <person name="Ritari J."/>
            <person name="Douillard F.P."/>
            <person name="Paul Ross R."/>
            <person name="Yang R."/>
            <person name="Briner A.E."/>
            <person name="Felis G.E."/>
            <person name="de Vos W.M."/>
            <person name="Barrangou R."/>
            <person name="Klaenhammer T.R."/>
            <person name="Caufield P.W."/>
            <person name="Cui Y."/>
            <person name="Zhang H."/>
            <person name="O'Toole P.W."/>
        </authorList>
    </citation>
    <scope>NUCLEOTIDE SEQUENCE [LARGE SCALE GENOMIC DNA]</scope>
    <source>
        <strain evidence="4 5">DSM 22697</strain>
    </source>
</reference>
<dbReference type="GO" id="GO:0043190">
    <property type="term" value="C:ATP-binding cassette (ABC) transporter complex"/>
    <property type="evidence" value="ECO:0007669"/>
    <property type="project" value="InterPro"/>
</dbReference>
<dbReference type="NCBIfam" id="TIGR01098">
    <property type="entry name" value="3A0109s03R"/>
    <property type="match status" value="1"/>
</dbReference>
<sequence>MKLWKKLATVTLAAAATLALAACGNSKSSTSSSSKDGYTPKSLNIQFVPSSNANTIEAKAKPLEGLLKKQLGIPVKVTVSTDYNSIVEAMKSKQVDVGFLPPDGYVQAHKQGAADVLLMAQRYGIKQPGGKNTDKLVDSYRSEILVKKGSSIKSYKDLKGKKIAVQDVTSSAGYIWPVAELSQKGVDIPKDNTLVTVKGHDQGVMSVLNGDTDAAFVFEDARNVVKKDVPNIMNEVVPIYFTKPIPNDTISVRTDMSKAFRTKLSKAFRTIAKSKKGHEIISSIYTHEGYVKAKDSQFDIVRKYDKIANGETNNK</sequence>
<dbReference type="SUPFAM" id="SSF53850">
    <property type="entry name" value="Periplasmic binding protein-like II"/>
    <property type="match status" value="1"/>
</dbReference>
<gene>
    <name evidence="4" type="ORF">FC75_GL000158</name>
</gene>
<evidence type="ECO:0000256" key="3">
    <source>
        <dbReference type="SAM" id="SignalP"/>
    </source>
</evidence>
<keyword evidence="5" id="KW-1185">Reference proteome</keyword>
<comment type="similarity">
    <text evidence="1">Belongs to the phosphate/phosphite/phosphonate binding protein family.</text>
</comment>
<accession>A0A0R2FHM5</accession>
<dbReference type="GO" id="GO:0055085">
    <property type="term" value="P:transmembrane transport"/>
    <property type="evidence" value="ECO:0007669"/>
    <property type="project" value="InterPro"/>
</dbReference>
<dbReference type="EMBL" id="AYZJ01000008">
    <property type="protein sequence ID" value="KRN25621.1"/>
    <property type="molecule type" value="Genomic_DNA"/>
</dbReference>
<dbReference type="PANTHER" id="PTHR35841:SF1">
    <property type="entry name" value="PHOSPHONATES-BINDING PERIPLASMIC PROTEIN"/>
    <property type="match status" value="1"/>
</dbReference>
<dbReference type="InterPro" id="IPR005770">
    <property type="entry name" value="PhnD"/>
</dbReference>
<protein>
    <submittedName>
        <fullName evidence="4">ABC-type phosphate phosphonate transport system, periplasmic component</fullName>
    </submittedName>
</protein>
<dbReference type="RefSeq" id="WP_056988842.1">
    <property type="nucleotide sequence ID" value="NZ_AYZJ01000008.1"/>
</dbReference>
<dbReference type="PANTHER" id="PTHR35841">
    <property type="entry name" value="PHOSPHONATES-BINDING PERIPLASMIC PROTEIN"/>
    <property type="match status" value="1"/>
</dbReference>
<keyword evidence="2 3" id="KW-0732">Signal</keyword>
<feature type="signal peptide" evidence="3">
    <location>
        <begin position="1"/>
        <end position="21"/>
    </location>
</feature>
<evidence type="ECO:0000313" key="4">
    <source>
        <dbReference type="EMBL" id="KRN25621.1"/>
    </source>
</evidence>
<dbReference type="STRING" id="1423730.FC75_GL000158"/>
<dbReference type="Gene3D" id="3.40.190.10">
    <property type="entry name" value="Periplasmic binding protein-like II"/>
    <property type="match status" value="2"/>
</dbReference>
<dbReference type="PATRIC" id="fig|1423730.4.peg.169"/>
<dbReference type="Pfam" id="PF12974">
    <property type="entry name" value="Phosphonate-bd"/>
    <property type="match status" value="1"/>
</dbReference>
<feature type="chain" id="PRO_5006416995" evidence="3">
    <location>
        <begin position="22"/>
        <end position="315"/>
    </location>
</feature>
<evidence type="ECO:0000313" key="5">
    <source>
        <dbReference type="Proteomes" id="UP000050865"/>
    </source>
</evidence>
<dbReference type="CDD" id="cd01071">
    <property type="entry name" value="PBP2_PhnD_like"/>
    <property type="match status" value="1"/>
</dbReference>
<dbReference type="Proteomes" id="UP000050865">
    <property type="component" value="Unassembled WGS sequence"/>
</dbReference>
<dbReference type="PROSITE" id="PS51257">
    <property type="entry name" value="PROKAR_LIPOPROTEIN"/>
    <property type="match status" value="1"/>
</dbReference>
<dbReference type="AlphaFoldDB" id="A0A0R2FHM5"/>
<evidence type="ECO:0000256" key="1">
    <source>
        <dbReference type="ARBA" id="ARBA00007162"/>
    </source>
</evidence>
<comment type="caution">
    <text evidence="4">The sequence shown here is derived from an EMBL/GenBank/DDBJ whole genome shotgun (WGS) entry which is preliminary data.</text>
</comment>
<name>A0A0R2FHM5_9LACO</name>
<proteinExistence type="inferred from homology"/>